<dbReference type="EMBL" id="CP104205">
    <property type="protein sequence ID" value="UWX55875.1"/>
    <property type="molecule type" value="Genomic_DNA"/>
</dbReference>
<dbReference type="Gene3D" id="2.120.10.30">
    <property type="entry name" value="TolB, C-terminal domain"/>
    <property type="match status" value="1"/>
</dbReference>
<name>A0ABY5YBQ7_9FLAO</name>
<organism evidence="1 2">
    <name type="scientific">Maribacter litopenaei</name>
    <dbReference type="NCBI Taxonomy" id="2976127"/>
    <lineage>
        <taxon>Bacteria</taxon>
        <taxon>Pseudomonadati</taxon>
        <taxon>Bacteroidota</taxon>
        <taxon>Flavobacteriia</taxon>
        <taxon>Flavobacteriales</taxon>
        <taxon>Flavobacteriaceae</taxon>
        <taxon>Maribacter</taxon>
    </lineage>
</organism>
<keyword evidence="2" id="KW-1185">Reference proteome</keyword>
<evidence type="ECO:0000313" key="2">
    <source>
        <dbReference type="Proteomes" id="UP001059209"/>
    </source>
</evidence>
<dbReference type="SUPFAM" id="SSF69304">
    <property type="entry name" value="Tricorn protease N-terminal domain"/>
    <property type="match status" value="1"/>
</dbReference>
<gene>
    <name evidence="1" type="ORF">NYZ99_05665</name>
</gene>
<evidence type="ECO:0000313" key="1">
    <source>
        <dbReference type="EMBL" id="UWX55875.1"/>
    </source>
</evidence>
<protein>
    <recommendedName>
        <fullName evidence="3">WD40-like Beta Propeller Repeat</fullName>
    </recommendedName>
</protein>
<dbReference type="Proteomes" id="UP001059209">
    <property type="component" value="Chromosome"/>
</dbReference>
<sequence>MVYTTWEKNVGHLYTVNLNGRTRIKKLTTVPGLYTYPAWSFNSDRIAFHRGSAQSFQDLLGLFSSRNMEDLVWISSEGGDIQFIDKSKKRSVPHFTKGDDRIYLTDSEKGLVSIRWDGTDEKEHLKLKGIVTYGSQDIFHDHAALPNSIEADDNDKSSKPDEILISPDGTSALAKINNDIYIATIPKYGKTPMVSVAKAEKAAFPAMKLTKIGGEFPV</sequence>
<evidence type="ECO:0008006" key="3">
    <source>
        <dbReference type="Google" id="ProtNLM"/>
    </source>
</evidence>
<dbReference type="InterPro" id="IPR011042">
    <property type="entry name" value="6-blade_b-propeller_TolB-like"/>
</dbReference>
<accession>A0ABY5YBQ7</accession>
<dbReference type="RefSeq" id="WP_260574363.1">
    <property type="nucleotide sequence ID" value="NZ_CP104205.1"/>
</dbReference>
<reference evidence="1" key="1">
    <citation type="submission" date="2022-09" db="EMBL/GenBank/DDBJ databases">
        <title>Maribacter litopenaei sp. nov., isolated from the intestinal tract of the Pacific White Shrimp, Litopenaeus vannamei.</title>
        <authorList>
            <person name="Kim S.Y."/>
            <person name="Hwang C.Y."/>
        </authorList>
    </citation>
    <scope>NUCLEOTIDE SEQUENCE</scope>
    <source>
        <strain evidence="1">HL-LV01</strain>
    </source>
</reference>
<proteinExistence type="predicted"/>